<evidence type="ECO:0000313" key="3">
    <source>
        <dbReference type="Proteomes" id="UP000054632"/>
    </source>
</evidence>
<dbReference type="Proteomes" id="UP000054632">
    <property type="component" value="Unassembled WGS sequence"/>
</dbReference>
<name>A0A0V1DK37_TRIPS</name>
<protein>
    <submittedName>
        <fullName evidence="2">Uncharacterized protein</fullName>
    </submittedName>
</protein>
<dbReference type="AlphaFoldDB" id="A0A0V1DK37"/>
<gene>
    <name evidence="2" type="ORF">T4A_10930</name>
</gene>
<dbReference type="EMBL" id="JYDR01002936">
    <property type="protein sequence ID" value="KRY61911.1"/>
    <property type="molecule type" value="Genomic_DNA"/>
</dbReference>
<reference evidence="2 3" key="1">
    <citation type="submission" date="2015-01" db="EMBL/GenBank/DDBJ databases">
        <title>Evolution of Trichinella species and genotypes.</title>
        <authorList>
            <person name="Korhonen P.K."/>
            <person name="Edoardo P."/>
            <person name="Giuseppe L.R."/>
            <person name="Gasser R.B."/>
        </authorList>
    </citation>
    <scope>NUCLEOTIDE SEQUENCE [LARGE SCALE GENOMIC DNA]</scope>
    <source>
        <strain evidence="2">ISS13</strain>
    </source>
</reference>
<evidence type="ECO:0000313" key="2">
    <source>
        <dbReference type="EMBL" id="KRY61911.1"/>
    </source>
</evidence>
<proteinExistence type="predicted"/>
<evidence type="ECO:0000256" key="1">
    <source>
        <dbReference type="SAM" id="MobiDB-lite"/>
    </source>
</evidence>
<accession>A0A0V1DK37</accession>
<feature type="region of interest" description="Disordered" evidence="1">
    <location>
        <begin position="14"/>
        <end position="35"/>
    </location>
</feature>
<sequence length="35" mass="3941">MGKMFWSFLEDSSMPETKSLCGSHRSKQKSFTAVA</sequence>
<organism evidence="2 3">
    <name type="scientific">Trichinella pseudospiralis</name>
    <name type="common">Parasitic roundworm</name>
    <dbReference type="NCBI Taxonomy" id="6337"/>
    <lineage>
        <taxon>Eukaryota</taxon>
        <taxon>Metazoa</taxon>
        <taxon>Ecdysozoa</taxon>
        <taxon>Nematoda</taxon>
        <taxon>Enoplea</taxon>
        <taxon>Dorylaimia</taxon>
        <taxon>Trichinellida</taxon>
        <taxon>Trichinellidae</taxon>
        <taxon>Trichinella</taxon>
    </lineage>
</organism>
<comment type="caution">
    <text evidence="2">The sequence shown here is derived from an EMBL/GenBank/DDBJ whole genome shotgun (WGS) entry which is preliminary data.</text>
</comment>